<evidence type="ECO:0000313" key="1">
    <source>
        <dbReference type="EMBL" id="VEP17528.1"/>
    </source>
</evidence>
<protein>
    <submittedName>
        <fullName evidence="1">Uncharacterized protein</fullName>
    </submittedName>
</protein>
<dbReference type="AlphaFoldDB" id="A0A563W1F8"/>
<sequence>MDGAYKDARRPRHPSRSFVIRHGILEIKDKRDKRHRDKAFILITNSEYSAACNSESQGLFMERENLIVRVIN</sequence>
<reference evidence="1 2" key="1">
    <citation type="submission" date="2019-01" db="EMBL/GenBank/DDBJ databases">
        <authorList>
            <person name="Brito A."/>
        </authorList>
    </citation>
    <scope>NUCLEOTIDE SEQUENCE [LARGE SCALE GENOMIC DNA]</scope>
    <source>
        <strain evidence="1">1</strain>
    </source>
</reference>
<keyword evidence="2" id="KW-1185">Reference proteome</keyword>
<dbReference type="EMBL" id="CAACVJ010000579">
    <property type="protein sequence ID" value="VEP17528.1"/>
    <property type="molecule type" value="Genomic_DNA"/>
</dbReference>
<name>A0A563W1F8_9CYAN</name>
<accession>A0A563W1F8</accession>
<gene>
    <name evidence="1" type="ORF">H1P_620037</name>
</gene>
<evidence type="ECO:0000313" key="2">
    <source>
        <dbReference type="Proteomes" id="UP000320055"/>
    </source>
</evidence>
<organism evidence="1 2">
    <name type="scientific">Hyella patelloides LEGE 07179</name>
    <dbReference type="NCBI Taxonomy" id="945734"/>
    <lineage>
        <taxon>Bacteria</taxon>
        <taxon>Bacillati</taxon>
        <taxon>Cyanobacteriota</taxon>
        <taxon>Cyanophyceae</taxon>
        <taxon>Pleurocapsales</taxon>
        <taxon>Hyellaceae</taxon>
        <taxon>Hyella</taxon>
    </lineage>
</organism>
<proteinExistence type="predicted"/>
<dbReference type="Proteomes" id="UP000320055">
    <property type="component" value="Unassembled WGS sequence"/>
</dbReference>